<evidence type="ECO:0000256" key="3">
    <source>
        <dbReference type="ARBA" id="ARBA00023163"/>
    </source>
</evidence>
<dbReference type="Pfam" id="PF01022">
    <property type="entry name" value="HTH_5"/>
    <property type="match status" value="1"/>
</dbReference>
<reference evidence="6" key="2">
    <citation type="submission" date="2011-01" db="EMBL/GenBank/DDBJ databases">
        <title>The complete genome of Nitratifractor salsuginis DSM 16511.</title>
        <authorList>
            <consortium name="US DOE Joint Genome Institute (JGI-PGF)"/>
            <person name="Lucas S."/>
            <person name="Copeland A."/>
            <person name="Lapidus A."/>
            <person name="Bruce D."/>
            <person name="Goodwin L."/>
            <person name="Pitluck S."/>
            <person name="Kyrpides N."/>
            <person name="Mavromatis K."/>
            <person name="Ivanova N."/>
            <person name="Mikhailova N."/>
            <person name="Zeytun A."/>
            <person name="Detter J.C."/>
            <person name="Tapia R."/>
            <person name="Han C."/>
            <person name="Land M."/>
            <person name="Hauser L."/>
            <person name="Markowitz V."/>
            <person name="Cheng J.-F."/>
            <person name="Hugenholtz P."/>
            <person name="Woyke T."/>
            <person name="Wu D."/>
            <person name="Tindall B."/>
            <person name="Schuetze A."/>
            <person name="Brambilla E."/>
            <person name="Klenk H.-P."/>
            <person name="Eisen J.A."/>
        </authorList>
    </citation>
    <scope>NUCLEOTIDE SEQUENCE [LARGE SCALE GENOMIC DNA]</scope>
    <source>
        <strain evidence="6">DSM 16511 / JCM 12458 / E9I37-1</strain>
    </source>
</reference>
<dbReference type="STRING" id="749222.Nitsa_0540"/>
<keyword evidence="3" id="KW-0804">Transcription</keyword>
<keyword evidence="1" id="KW-0805">Transcription regulation</keyword>
<dbReference type="Proteomes" id="UP000008633">
    <property type="component" value="Chromosome"/>
</dbReference>
<dbReference type="InterPro" id="IPR036390">
    <property type="entry name" value="WH_DNA-bd_sf"/>
</dbReference>
<dbReference type="OrthoDB" id="9800238at2"/>
<evidence type="ECO:0000256" key="1">
    <source>
        <dbReference type="ARBA" id="ARBA00023015"/>
    </source>
</evidence>
<proteinExistence type="predicted"/>
<dbReference type="GO" id="GO:0003677">
    <property type="term" value="F:DNA binding"/>
    <property type="evidence" value="ECO:0007669"/>
    <property type="project" value="UniProtKB-KW"/>
</dbReference>
<dbReference type="HOGENOM" id="CLU_097806_3_1_7"/>
<reference evidence="5 6" key="1">
    <citation type="journal article" date="2011" name="Stand. Genomic Sci.">
        <title>Complete genome sequence of Nitratifractor salsuginis type strain (E9I37-1).</title>
        <authorList>
            <person name="Anderson I."/>
            <person name="Sikorski J."/>
            <person name="Zeytun A."/>
            <person name="Nolan M."/>
            <person name="Lapidus A."/>
            <person name="Lucas S."/>
            <person name="Hammon N."/>
            <person name="Deshpande S."/>
            <person name="Cheng J.F."/>
            <person name="Tapia R."/>
            <person name="Han C."/>
            <person name="Goodwin L."/>
            <person name="Pitluck S."/>
            <person name="Liolios K."/>
            <person name="Pagani I."/>
            <person name="Ivanova N."/>
            <person name="Huntemann M."/>
            <person name="Mavromatis K."/>
            <person name="Ovchinikova G."/>
            <person name="Pati A."/>
            <person name="Chen A."/>
            <person name="Palaniappan K."/>
            <person name="Land M."/>
            <person name="Hauser L."/>
            <person name="Brambilla E.M."/>
            <person name="Ngatchou-Djao O.D."/>
            <person name="Rohde M."/>
            <person name="Tindall B.J."/>
            <person name="Goker M."/>
            <person name="Detter J.C."/>
            <person name="Woyke T."/>
            <person name="Bristow J."/>
            <person name="Eisen J.A."/>
            <person name="Markowitz V."/>
            <person name="Hugenholtz P."/>
            <person name="Klenk H.P."/>
            <person name="Kyrpides N.C."/>
        </authorList>
    </citation>
    <scope>NUCLEOTIDE SEQUENCE [LARGE SCALE GENOMIC DNA]</scope>
    <source>
        <strain evidence="6">DSM 16511 / JCM 12458 / E9I37-1</strain>
    </source>
</reference>
<dbReference type="PANTHER" id="PTHR33154:SF33">
    <property type="entry name" value="TRANSCRIPTIONAL REPRESSOR SDPR"/>
    <property type="match status" value="1"/>
</dbReference>
<sequence length="115" mass="13436">MNTHEEALEDFLATTGALYDATRVLLLKFLDRHGPLCVCDLQESFGMIQSRLSRHLKILKEAGFLRVKRQGRWAYYEIRSPLDRFRFSAIEEIRTLPLELPKLKRLSESCPINNE</sequence>
<dbReference type="CDD" id="cd00090">
    <property type="entry name" value="HTH_ARSR"/>
    <property type="match status" value="1"/>
</dbReference>
<dbReference type="SUPFAM" id="SSF46785">
    <property type="entry name" value="Winged helix' DNA-binding domain"/>
    <property type="match status" value="1"/>
</dbReference>
<evidence type="ECO:0000313" key="5">
    <source>
        <dbReference type="EMBL" id="ADV45809.1"/>
    </source>
</evidence>
<accession>E6X106</accession>
<dbReference type="KEGG" id="nsa:Nitsa_0540"/>
<dbReference type="EMBL" id="CP002452">
    <property type="protein sequence ID" value="ADV45809.1"/>
    <property type="molecule type" value="Genomic_DNA"/>
</dbReference>
<dbReference type="NCBIfam" id="NF033788">
    <property type="entry name" value="HTH_metalloreg"/>
    <property type="match status" value="1"/>
</dbReference>
<feature type="domain" description="HTH arsR-type" evidence="4">
    <location>
        <begin position="3"/>
        <end position="97"/>
    </location>
</feature>
<evidence type="ECO:0000259" key="4">
    <source>
        <dbReference type="PROSITE" id="PS50987"/>
    </source>
</evidence>
<dbReference type="GO" id="GO:0003700">
    <property type="term" value="F:DNA-binding transcription factor activity"/>
    <property type="evidence" value="ECO:0007669"/>
    <property type="project" value="InterPro"/>
</dbReference>
<dbReference type="PANTHER" id="PTHR33154">
    <property type="entry name" value="TRANSCRIPTIONAL REGULATOR, ARSR FAMILY"/>
    <property type="match status" value="1"/>
</dbReference>
<organism evidence="5 6">
    <name type="scientific">Nitratifractor salsuginis (strain DSM 16511 / JCM 12458 / E9I37-1)</name>
    <dbReference type="NCBI Taxonomy" id="749222"/>
    <lineage>
        <taxon>Bacteria</taxon>
        <taxon>Pseudomonadati</taxon>
        <taxon>Campylobacterota</taxon>
        <taxon>Epsilonproteobacteria</taxon>
        <taxon>Campylobacterales</taxon>
        <taxon>Sulfurovaceae</taxon>
        <taxon>Nitratifractor</taxon>
    </lineage>
</organism>
<dbReference type="AlphaFoldDB" id="E6X106"/>
<evidence type="ECO:0000256" key="2">
    <source>
        <dbReference type="ARBA" id="ARBA00023125"/>
    </source>
</evidence>
<keyword evidence="2" id="KW-0238">DNA-binding</keyword>
<keyword evidence="6" id="KW-1185">Reference proteome</keyword>
<dbReference type="PROSITE" id="PS50987">
    <property type="entry name" value="HTH_ARSR_2"/>
    <property type="match status" value="1"/>
</dbReference>
<dbReference type="PRINTS" id="PR00778">
    <property type="entry name" value="HTHARSR"/>
</dbReference>
<dbReference type="InterPro" id="IPR051081">
    <property type="entry name" value="HTH_MetalResp_TranReg"/>
</dbReference>
<dbReference type="InterPro" id="IPR011991">
    <property type="entry name" value="ArsR-like_HTH"/>
</dbReference>
<evidence type="ECO:0000313" key="6">
    <source>
        <dbReference type="Proteomes" id="UP000008633"/>
    </source>
</evidence>
<dbReference type="Gene3D" id="1.10.10.10">
    <property type="entry name" value="Winged helix-like DNA-binding domain superfamily/Winged helix DNA-binding domain"/>
    <property type="match status" value="1"/>
</dbReference>
<dbReference type="eggNOG" id="COG0640">
    <property type="taxonomic scope" value="Bacteria"/>
</dbReference>
<name>E6X106_NITSE</name>
<dbReference type="InterPro" id="IPR001845">
    <property type="entry name" value="HTH_ArsR_DNA-bd_dom"/>
</dbReference>
<dbReference type="RefSeq" id="WP_013553505.1">
    <property type="nucleotide sequence ID" value="NC_014935.1"/>
</dbReference>
<dbReference type="SMART" id="SM00418">
    <property type="entry name" value="HTH_ARSR"/>
    <property type="match status" value="1"/>
</dbReference>
<gene>
    <name evidence="5" type="ordered locus">Nitsa_0540</name>
</gene>
<protein>
    <submittedName>
        <fullName evidence="5">Transcriptional regulator, ArsR family</fullName>
    </submittedName>
</protein>
<dbReference type="InterPro" id="IPR036388">
    <property type="entry name" value="WH-like_DNA-bd_sf"/>
</dbReference>